<dbReference type="InterPro" id="IPR014794">
    <property type="entry name" value="DUF1779"/>
</dbReference>
<organism evidence="1 2">
    <name type="scientific">Anaerosalibacter bizertensis</name>
    <dbReference type="NCBI Taxonomy" id="932217"/>
    <lineage>
        <taxon>Bacteria</taxon>
        <taxon>Bacillati</taxon>
        <taxon>Bacillota</taxon>
        <taxon>Tissierellia</taxon>
        <taxon>Tissierellales</taxon>
        <taxon>Sporanaerobacteraceae</taxon>
        <taxon>Anaerosalibacter</taxon>
    </lineage>
</organism>
<evidence type="ECO:0008006" key="3">
    <source>
        <dbReference type="Google" id="ProtNLM"/>
    </source>
</evidence>
<dbReference type="Proteomes" id="UP000462760">
    <property type="component" value="Unassembled WGS sequence"/>
</dbReference>
<accession>A0A844FGV2</accession>
<gene>
    <name evidence="1" type="ORF">FYJ27_06040</name>
</gene>
<dbReference type="InterPro" id="IPR036209">
    <property type="entry name" value="YwmB-like_sf"/>
</dbReference>
<reference evidence="1 2" key="1">
    <citation type="submission" date="2019-08" db="EMBL/GenBank/DDBJ databases">
        <title>In-depth cultivation of the pig gut microbiome towards novel bacterial diversity and tailored functional studies.</title>
        <authorList>
            <person name="Wylensek D."/>
            <person name="Hitch T.C.A."/>
            <person name="Clavel T."/>
        </authorList>
    </citation>
    <scope>NUCLEOTIDE SEQUENCE [LARGE SCALE GENOMIC DNA]</scope>
    <source>
        <strain evidence="1 2">Med78-601-WT-4W-RMD-3</strain>
    </source>
</reference>
<proteinExistence type="predicted"/>
<dbReference type="Pfam" id="PF08680">
    <property type="entry name" value="DUF1779"/>
    <property type="match status" value="1"/>
</dbReference>
<dbReference type="SUPFAM" id="SSF143842">
    <property type="entry name" value="YwmB-like"/>
    <property type="match status" value="1"/>
</dbReference>
<protein>
    <recommendedName>
        <fullName evidence="3">YwmB family TATA-box binding protein</fullName>
    </recommendedName>
</protein>
<evidence type="ECO:0000313" key="1">
    <source>
        <dbReference type="EMBL" id="MSS43293.1"/>
    </source>
</evidence>
<evidence type="ECO:0000313" key="2">
    <source>
        <dbReference type="Proteomes" id="UP000462760"/>
    </source>
</evidence>
<sequence length="252" mass="28990">MKGIRNIIFLGIILSLILTNFSFSQEDLEGYTYQEEVLMESIENMGAEFIELDIHCSGKFSDEFMTKEEVVSLGKEFVKKLGIEGKLIEEIVEKKDFIQYKVKNRTKDSVNIIVSSYLHKGSNKGETTIFVNPIKREKNSQINDIMKNTQDIFTQYGIKPEITTCIVGGFKGKLNRSDIDKLIAQSIKRINGKIVDNYDEGDLISLTAYTPIFKKKIYSGNEKMNYNLAMRYNEYEEKTYVWIGTPIITISY</sequence>
<dbReference type="OrthoDB" id="1708334at2"/>
<name>A0A844FGV2_9FIRM</name>
<comment type="caution">
    <text evidence="1">The sequence shown here is derived from an EMBL/GenBank/DDBJ whole genome shotgun (WGS) entry which is preliminary data.</text>
</comment>
<dbReference type="AlphaFoldDB" id="A0A844FGV2"/>
<dbReference type="EMBL" id="VULR01000007">
    <property type="protein sequence ID" value="MSS43293.1"/>
    <property type="molecule type" value="Genomic_DNA"/>
</dbReference>
<dbReference type="Gene3D" id="3.30.360.40">
    <property type="entry name" value="YwmB-like"/>
    <property type="match status" value="1"/>
</dbReference>
<dbReference type="RefSeq" id="WP_154483980.1">
    <property type="nucleotide sequence ID" value="NZ_VULR01000007.1"/>
</dbReference>